<keyword evidence="3 4" id="KW-0408">Iron</keyword>
<organism evidence="7 8">
    <name type="scientific">Ottowia pentelensis</name>
    <dbReference type="NCBI Taxonomy" id="511108"/>
    <lineage>
        <taxon>Bacteria</taxon>
        <taxon>Pseudomonadati</taxon>
        <taxon>Pseudomonadota</taxon>
        <taxon>Betaproteobacteria</taxon>
        <taxon>Burkholderiales</taxon>
        <taxon>Comamonadaceae</taxon>
        <taxon>Ottowia</taxon>
    </lineage>
</organism>
<dbReference type="InterPro" id="IPR050597">
    <property type="entry name" value="Cytochrome_c_Oxidase_Subunit"/>
</dbReference>
<keyword evidence="8" id="KW-1185">Reference proteome</keyword>
<dbReference type="InterPro" id="IPR009056">
    <property type="entry name" value="Cyt_c-like_dom"/>
</dbReference>
<dbReference type="PIRSF" id="PIRSF000005">
    <property type="entry name" value="Cytochrome_c4"/>
    <property type="match status" value="1"/>
</dbReference>
<dbReference type="InterPro" id="IPR024167">
    <property type="entry name" value="Cytochrome_c4-like"/>
</dbReference>
<proteinExistence type="predicted"/>
<comment type="caution">
    <text evidence="7">The sequence shown here is derived from an EMBL/GenBank/DDBJ whole genome shotgun (WGS) entry which is preliminary data.</text>
</comment>
<name>A0ABV6PRI7_9BURK</name>
<keyword evidence="5" id="KW-0732">Signal</keyword>
<dbReference type="Gene3D" id="1.10.760.10">
    <property type="entry name" value="Cytochrome c-like domain"/>
    <property type="match status" value="2"/>
</dbReference>
<evidence type="ECO:0000256" key="5">
    <source>
        <dbReference type="SAM" id="SignalP"/>
    </source>
</evidence>
<dbReference type="InterPro" id="IPR036909">
    <property type="entry name" value="Cyt_c-like_dom_sf"/>
</dbReference>
<reference evidence="7 8" key="1">
    <citation type="submission" date="2024-09" db="EMBL/GenBank/DDBJ databases">
        <authorList>
            <person name="Sun Q."/>
            <person name="Mori K."/>
        </authorList>
    </citation>
    <scope>NUCLEOTIDE SEQUENCE [LARGE SCALE GENOMIC DNA]</scope>
    <source>
        <strain evidence="7 8">NCAIM B.02336</strain>
    </source>
</reference>
<feature type="domain" description="Cytochrome c" evidence="6">
    <location>
        <begin position="35"/>
        <end position="120"/>
    </location>
</feature>
<dbReference type="PROSITE" id="PS51007">
    <property type="entry name" value="CYTC"/>
    <property type="match status" value="2"/>
</dbReference>
<feature type="signal peptide" evidence="5">
    <location>
        <begin position="1"/>
        <end position="32"/>
    </location>
</feature>
<keyword evidence="2 4" id="KW-0479">Metal-binding</keyword>
<gene>
    <name evidence="7" type="ORF">ACFFGG_07800</name>
</gene>
<dbReference type="Pfam" id="PF00034">
    <property type="entry name" value="Cytochrom_C"/>
    <property type="match status" value="2"/>
</dbReference>
<sequence>MNLPSATVGTPALHRGLALLAAGLLGASPAWAAPADVQHGAAIAAQGVPPAVAACVTCHGAKGEGGPGFPPLAGQGASYLREQLDAFADGTRANAIMAPIAKGLDASARADVAAWFASLPSGIAPQAAGPADPKDQGAWLVERGRWADGIPACASCHGPGGAGVGEHFPALARLGAAYMQAQIDAWKSGQRPPGPLGLMQGIAKKLSHDDISAVAQYYASRPPSAGQP</sequence>
<dbReference type="PANTHER" id="PTHR33751:SF11">
    <property type="entry name" value="BLL4483 PROTEIN"/>
    <property type="match status" value="1"/>
</dbReference>
<dbReference type="Proteomes" id="UP001589834">
    <property type="component" value="Unassembled WGS sequence"/>
</dbReference>
<evidence type="ECO:0000256" key="3">
    <source>
        <dbReference type="ARBA" id="ARBA00023004"/>
    </source>
</evidence>
<evidence type="ECO:0000256" key="1">
    <source>
        <dbReference type="ARBA" id="ARBA00022617"/>
    </source>
</evidence>
<protein>
    <submittedName>
        <fullName evidence="7">C-type cytochrome</fullName>
    </submittedName>
</protein>
<feature type="chain" id="PRO_5045848304" evidence="5">
    <location>
        <begin position="33"/>
        <end position="228"/>
    </location>
</feature>
<evidence type="ECO:0000256" key="4">
    <source>
        <dbReference type="PROSITE-ProRule" id="PRU00433"/>
    </source>
</evidence>
<dbReference type="RefSeq" id="WP_377481801.1">
    <property type="nucleotide sequence ID" value="NZ_JBHLTN010000014.1"/>
</dbReference>
<feature type="domain" description="Cytochrome c" evidence="6">
    <location>
        <begin position="132"/>
        <end position="222"/>
    </location>
</feature>
<dbReference type="EMBL" id="JBHLTN010000014">
    <property type="protein sequence ID" value="MFC0592455.1"/>
    <property type="molecule type" value="Genomic_DNA"/>
</dbReference>
<keyword evidence="1 4" id="KW-0349">Heme</keyword>
<dbReference type="PANTHER" id="PTHR33751">
    <property type="entry name" value="CBB3-TYPE CYTOCHROME C OXIDASE SUBUNIT FIXP"/>
    <property type="match status" value="1"/>
</dbReference>
<evidence type="ECO:0000313" key="7">
    <source>
        <dbReference type="EMBL" id="MFC0592455.1"/>
    </source>
</evidence>
<evidence type="ECO:0000313" key="8">
    <source>
        <dbReference type="Proteomes" id="UP001589834"/>
    </source>
</evidence>
<evidence type="ECO:0000256" key="2">
    <source>
        <dbReference type="ARBA" id="ARBA00022723"/>
    </source>
</evidence>
<accession>A0ABV6PRI7</accession>
<dbReference type="SUPFAM" id="SSF46626">
    <property type="entry name" value="Cytochrome c"/>
    <property type="match status" value="2"/>
</dbReference>
<evidence type="ECO:0000259" key="6">
    <source>
        <dbReference type="PROSITE" id="PS51007"/>
    </source>
</evidence>